<dbReference type="Pfam" id="PF03544">
    <property type="entry name" value="TonB_C"/>
    <property type="match status" value="1"/>
</dbReference>
<dbReference type="PROSITE" id="PS52015">
    <property type="entry name" value="TONB_CTD"/>
    <property type="match status" value="1"/>
</dbReference>
<dbReference type="EMBL" id="CP110226">
    <property type="protein sequence ID" value="UZD21524.1"/>
    <property type="molecule type" value="Genomic_DNA"/>
</dbReference>
<accession>A0ABY6MEY6</accession>
<organism evidence="3 4">
    <name type="scientific">Algoriphagus halophytocola</name>
    <dbReference type="NCBI Taxonomy" id="2991499"/>
    <lineage>
        <taxon>Bacteria</taxon>
        <taxon>Pseudomonadati</taxon>
        <taxon>Bacteroidota</taxon>
        <taxon>Cytophagia</taxon>
        <taxon>Cytophagales</taxon>
        <taxon>Cyclobacteriaceae</taxon>
        <taxon>Algoriphagus</taxon>
    </lineage>
</organism>
<evidence type="ECO:0000313" key="4">
    <source>
        <dbReference type="Proteomes" id="UP001163156"/>
    </source>
</evidence>
<evidence type="ECO:0000256" key="1">
    <source>
        <dbReference type="SAM" id="SignalP"/>
    </source>
</evidence>
<reference evidence="3" key="1">
    <citation type="submission" date="2022-10" db="EMBL/GenBank/DDBJ databases">
        <title>Algoriphagus sp. a novel bacteria isolate from halophytes salicornia europaea.</title>
        <authorList>
            <person name="Peng Y."/>
            <person name="Jiang L."/>
            <person name="Lee J."/>
        </authorList>
    </citation>
    <scope>NUCLEOTIDE SEQUENCE</scope>
    <source>
        <strain evidence="3">TR-M5</strain>
    </source>
</reference>
<sequence>MKHLLTLIACLGFISTAAFAQSTAGVLEMNKLFSKNLKYSTEARNADIQGTVLLSIEIDDQGYPANVKVLEGNPILVEEVQDTYTKVEENWKPAYLGDKAFGQEYLLAVKFRMQEPQKDPRDPFTVTAHAKKKPVTIEDYTERIAESPLDAGLYERRANLYEFQGQKLLAEMDRNQVAFLKDKFLTQIVVVGYGPQYRSL</sequence>
<keyword evidence="4" id="KW-1185">Reference proteome</keyword>
<evidence type="ECO:0000259" key="2">
    <source>
        <dbReference type="PROSITE" id="PS52015"/>
    </source>
</evidence>
<dbReference type="Proteomes" id="UP001163156">
    <property type="component" value="Chromosome"/>
</dbReference>
<evidence type="ECO:0000313" key="3">
    <source>
        <dbReference type="EMBL" id="UZD21524.1"/>
    </source>
</evidence>
<dbReference type="RefSeq" id="WP_264807996.1">
    <property type="nucleotide sequence ID" value="NZ_CP110226.1"/>
</dbReference>
<protein>
    <submittedName>
        <fullName evidence="3">Energy transducer TonB</fullName>
    </submittedName>
</protein>
<gene>
    <name evidence="3" type="ORF">OM944_12710</name>
</gene>
<name>A0ABY6MEY6_9BACT</name>
<feature type="domain" description="TonB C-terminal" evidence="2">
    <location>
        <begin position="24"/>
        <end position="120"/>
    </location>
</feature>
<feature type="chain" id="PRO_5045975838" evidence="1">
    <location>
        <begin position="21"/>
        <end position="200"/>
    </location>
</feature>
<dbReference type="SUPFAM" id="SSF74653">
    <property type="entry name" value="TolA/TonB C-terminal domain"/>
    <property type="match status" value="1"/>
</dbReference>
<proteinExistence type="predicted"/>
<dbReference type="Gene3D" id="3.30.1150.10">
    <property type="match status" value="1"/>
</dbReference>
<dbReference type="InterPro" id="IPR037682">
    <property type="entry name" value="TonB_C"/>
</dbReference>
<feature type="signal peptide" evidence="1">
    <location>
        <begin position="1"/>
        <end position="20"/>
    </location>
</feature>
<keyword evidence="1" id="KW-0732">Signal</keyword>